<reference evidence="2" key="2">
    <citation type="submission" date="2004-02" db="EMBL/GenBank/DDBJ databases">
        <authorList>
            <consortium name="Genoscope"/>
            <consortium name="Whitehead Institute Centre for Genome Research"/>
        </authorList>
    </citation>
    <scope>NUCLEOTIDE SEQUENCE</scope>
</reference>
<dbReference type="AlphaFoldDB" id="Q4RGR2"/>
<organism evidence="2">
    <name type="scientific">Tetraodon nigroviridis</name>
    <name type="common">Spotted green pufferfish</name>
    <name type="synonym">Chelonodon nigroviridis</name>
    <dbReference type="NCBI Taxonomy" id="99883"/>
    <lineage>
        <taxon>Eukaryota</taxon>
        <taxon>Metazoa</taxon>
        <taxon>Chordata</taxon>
        <taxon>Craniata</taxon>
        <taxon>Vertebrata</taxon>
        <taxon>Euteleostomi</taxon>
        <taxon>Actinopterygii</taxon>
        <taxon>Neopterygii</taxon>
        <taxon>Teleostei</taxon>
        <taxon>Neoteleostei</taxon>
        <taxon>Acanthomorphata</taxon>
        <taxon>Eupercaria</taxon>
        <taxon>Tetraodontiformes</taxon>
        <taxon>Tetradontoidea</taxon>
        <taxon>Tetraodontidae</taxon>
        <taxon>Tetraodon</taxon>
    </lineage>
</organism>
<reference evidence="2" key="1">
    <citation type="journal article" date="2004" name="Nature">
        <title>Genome duplication in the teleost fish Tetraodon nigroviridis reveals the early vertebrate proto-karyotype.</title>
        <authorList>
            <person name="Jaillon O."/>
            <person name="Aury J.-M."/>
            <person name="Brunet F."/>
            <person name="Petit J.-L."/>
            <person name="Stange-Thomann N."/>
            <person name="Mauceli E."/>
            <person name="Bouneau L."/>
            <person name="Fischer C."/>
            <person name="Ozouf-Costaz C."/>
            <person name="Bernot A."/>
            <person name="Nicaud S."/>
            <person name="Jaffe D."/>
            <person name="Fisher S."/>
            <person name="Lutfalla G."/>
            <person name="Dossat C."/>
            <person name="Segurens B."/>
            <person name="Dasilva C."/>
            <person name="Salanoubat M."/>
            <person name="Levy M."/>
            <person name="Boudet N."/>
            <person name="Castellano S."/>
            <person name="Anthouard V."/>
            <person name="Jubin C."/>
            <person name="Castelli V."/>
            <person name="Katinka M."/>
            <person name="Vacherie B."/>
            <person name="Biemont C."/>
            <person name="Skalli Z."/>
            <person name="Cattolico L."/>
            <person name="Poulain J."/>
            <person name="De Berardinis V."/>
            <person name="Cruaud C."/>
            <person name="Duprat S."/>
            <person name="Brottier P."/>
            <person name="Coutanceau J.-P."/>
            <person name="Gouzy J."/>
            <person name="Parra G."/>
            <person name="Lardier G."/>
            <person name="Chapple C."/>
            <person name="McKernan K.J."/>
            <person name="McEwan P."/>
            <person name="Bosak S."/>
            <person name="Kellis M."/>
            <person name="Volff J.-N."/>
            <person name="Guigo R."/>
            <person name="Zody M.C."/>
            <person name="Mesirov J."/>
            <person name="Lindblad-Toh K."/>
            <person name="Birren B."/>
            <person name="Nusbaum C."/>
            <person name="Kahn D."/>
            <person name="Robinson-Rechavi M."/>
            <person name="Laudet V."/>
            <person name="Schachter V."/>
            <person name="Quetier F."/>
            <person name="Saurin W."/>
            <person name="Scarpelli C."/>
            <person name="Wincker P."/>
            <person name="Lander E.S."/>
            <person name="Weissenbach J."/>
            <person name="Roest Crollius H."/>
        </authorList>
    </citation>
    <scope>NUCLEOTIDE SEQUENCE [LARGE SCALE GENOMIC DNA]</scope>
</reference>
<gene>
    <name evidence="2" type="ORF">GSTENG00034697001</name>
</gene>
<feature type="region of interest" description="Disordered" evidence="1">
    <location>
        <begin position="1"/>
        <end position="37"/>
    </location>
</feature>
<accession>Q4RGR2</accession>
<protein>
    <submittedName>
        <fullName evidence="2">(spotted green pufferfish) hypothetical protein</fullName>
    </submittedName>
</protein>
<proteinExistence type="predicted"/>
<evidence type="ECO:0000256" key="1">
    <source>
        <dbReference type="SAM" id="MobiDB-lite"/>
    </source>
</evidence>
<comment type="caution">
    <text evidence="2">The sequence shown here is derived from an EMBL/GenBank/DDBJ whole genome shotgun (WGS) entry which is preliminary data.</text>
</comment>
<sequence length="37" mass="3863">MGNLADRVGPKRRLGREAGSLQQHLLSDTGEVSAADG</sequence>
<dbReference type="KEGG" id="tng:GSTEN00034697G001"/>
<name>Q4RGR2_TETNG</name>
<evidence type="ECO:0000313" key="2">
    <source>
        <dbReference type="EMBL" id="CAG12420.1"/>
    </source>
</evidence>
<dbReference type="EMBL" id="CAAE01015093">
    <property type="protein sequence ID" value="CAG12420.1"/>
    <property type="molecule type" value="Genomic_DNA"/>
</dbReference>